<dbReference type="EMBL" id="NEDP02004241">
    <property type="protein sequence ID" value="OWF46189.1"/>
    <property type="molecule type" value="Genomic_DNA"/>
</dbReference>
<sequence>MRRSKGIVSPNVNFAENMPFKSKKEAFLGNPVNKQKFIDMLSSKLSESGVRCLKAVDDADLLIAQSAVNFSKEQKTAVIGEDTDLLVLLCHHADPNQYPIIFKSDKQVGRKLKIWDISKTIKSLGEDICNLLPFIHAITGCDTTSRLFGIGKNIGLKKCKENAYFMEQGKTFIHSSSSKDEVIKAGAECIVQMYGGLQHEGLDILRWRKFTSKVVSGHVGVQIKTLPPTSDAAKYHSLRTYLQCQQWINNGQNLDPTEWGWYIQNGKLFPVKSSIAPAPEQLMKMIKCNCKLNCDTKRCTCRRNGLECSAACGECRGINCTNSNPVTAEDLGED</sequence>
<proteinExistence type="predicted"/>
<protein>
    <recommendedName>
        <fullName evidence="3">Tesmin/TSO1-like CXC domain-containing protein</fullName>
    </recommendedName>
</protein>
<dbReference type="AlphaFoldDB" id="A0A210QBU2"/>
<dbReference type="PANTHER" id="PTHR46704">
    <property type="entry name" value="CXC DOMAIN-CONTAINING PROTEIN-RELATED"/>
    <property type="match status" value="1"/>
</dbReference>
<keyword evidence="2" id="KW-1185">Reference proteome</keyword>
<name>A0A210QBU2_MIZYE</name>
<reference evidence="1 2" key="1">
    <citation type="journal article" date="2017" name="Nat. Ecol. Evol.">
        <title>Scallop genome provides insights into evolution of bilaterian karyotype and development.</title>
        <authorList>
            <person name="Wang S."/>
            <person name="Zhang J."/>
            <person name="Jiao W."/>
            <person name="Li J."/>
            <person name="Xun X."/>
            <person name="Sun Y."/>
            <person name="Guo X."/>
            <person name="Huan P."/>
            <person name="Dong B."/>
            <person name="Zhang L."/>
            <person name="Hu X."/>
            <person name="Sun X."/>
            <person name="Wang J."/>
            <person name="Zhao C."/>
            <person name="Wang Y."/>
            <person name="Wang D."/>
            <person name="Huang X."/>
            <person name="Wang R."/>
            <person name="Lv J."/>
            <person name="Li Y."/>
            <person name="Zhang Z."/>
            <person name="Liu B."/>
            <person name="Lu W."/>
            <person name="Hui Y."/>
            <person name="Liang J."/>
            <person name="Zhou Z."/>
            <person name="Hou R."/>
            <person name="Li X."/>
            <person name="Liu Y."/>
            <person name="Li H."/>
            <person name="Ning X."/>
            <person name="Lin Y."/>
            <person name="Zhao L."/>
            <person name="Xing Q."/>
            <person name="Dou J."/>
            <person name="Li Y."/>
            <person name="Mao J."/>
            <person name="Guo H."/>
            <person name="Dou H."/>
            <person name="Li T."/>
            <person name="Mu C."/>
            <person name="Jiang W."/>
            <person name="Fu Q."/>
            <person name="Fu X."/>
            <person name="Miao Y."/>
            <person name="Liu J."/>
            <person name="Yu Q."/>
            <person name="Li R."/>
            <person name="Liao H."/>
            <person name="Li X."/>
            <person name="Kong Y."/>
            <person name="Jiang Z."/>
            <person name="Chourrout D."/>
            <person name="Li R."/>
            <person name="Bao Z."/>
        </authorList>
    </citation>
    <scope>NUCLEOTIDE SEQUENCE [LARGE SCALE GENOMIC DNA]</scope>
    <source>
        <strain evidence="1 2">PY_sf001</strain>
    </source>
</reference>
<dbReference type="Proteomes" id="UP000242188">
    <property type="component" value="Unassembled WGS sequence"/>
</dbReference>
<dbReference type="OrthoDB" id="6143200at2759"/>
<evidence type="ECO:0000313" key="2">
    <source>
        <dbReference type="Proteomes" id="UP000242188"/>
    </source>
</evidence>
<comment type="caution">
    <text evidence="1">The sequence shown here is derived from an EMBL/GenBank/DDBJ whole genome shotgun (WGS) entry which is preliminary data.</text>
</comment>
<accession>A0A210QBU2</accession>
<evidence type="ECO:0008006" key="3">
    <source>
        <dbReference type="Google" id="ProtNLM"/>
    </source>
</evidence>
<dbReference type="PANTHER" id="PTHR46704:SF1">
    <property type="entry name" value="TELOMERE LENGTH REGULATION PROTEIN TEL2 HOMOLOG"/>
    <property type="match status" value="1"/>
</dbReference>
<evidence type="ECO:0000313" key="1">
    <source>
        <dbReference type="EMBL" id="OWF46189.1"/>
    </source>
</evidence>
<organism evidence="1 2">
    <name type="scientific">Mizuhopecten yessoensis</name>
    <name type="common">Japanese scallop</name>
    <name type="synonym">Patinopecten yessoensis</name>
    <dbReference type="NCBI Taxonomy" id="6573"/>
    <lineage>
        <taxon>Eukaryota</taxon>
        <taxon>Metazoa</taxon>
        <taxon>Spiralia</taxon>
        <taxon>Lophotrochozoa</taxon>
        <taxon>Mollusca</taxon>
        <taxon>Bivalvia</taxon>
        <taxon>Autobranchia</taxon>
        <taxon>Pteriomorphia</taxon>
        <taxon>Pectinida</taxon>
        <taxon>Pectinoidea</taxon>
        <taxon>Pectinidae</taxon>
        <taxon>Mizuhopecten</taxon>
    </lineage>
</organism>
<gene>
    <name evidence="1" type="ORF">KP79_PYT26260</name>
</gene>